<dbReference type="SUPFAM" id="SSF54001">
    <property type="entry name" value="Cysteine proteinases"/>
    <property type="match status" value="1"/>
</dbReference>
<evidence type="ECO:0000313" key="10">
    <source>
        <dbReference type="EMBL" id="OWF42859.1"/>
    </source>
</evidence>
<dbReference type="Proteomes" id="UP000242188">
    <property type="component" value="Unassembled WGS sequence"/>
</dbReference>
<dbReference type="InterPro" id="IPR038765">
    <property type="entry name" value="Papain-like_cys_pep_sf"/>
</dbReference>
<evidence type="ECO:0000256" key="4">
    <source>
        <dbReference type="ARBA" id="ARBA00022786"/>
    </source>
</evidence>
<evidence type="ECO:0000256" key="6">
    <source>
        <dbReference type="ARBA" id="ARBA00022807"/>
    </source>
</evidence>
<evidence type="ECO:0000256" key="1">
    <source>
        <dbReference type="ARBA" id="ARBA00000707"/>
    </source>
</evidence>
<dbReference type="PROSITE" id="PS00972">
    <property type="entry name" value="USP_1"/>
    <property type="match status" value="1"/>
</dbReference>
<dbReference type="InterPro" id="IPR044635">
    <property type="entry name" value="UBP14-like"/>
</dbReference>
<dbReference type="OrthoDB" id="2420415at2759"/>
<dbReference type="InterPro" id="IPR028889">
    <property type="entry name" value="USP"/>
</dbReference>
<evidence type="ECO:0000256" key="7">
    <source>
        <dbReference type="SAM" id="Coils"/>
    </source>
</evidence>
<feature type="region of interest" description="Disordered" evidence="8">
    <location>
        <begin position="525"/>
        <end position="585"/>
    </location>
</feature>
<proteinExistence type="predicted"/>
<protein>
    <recommendedName>
        <fullName evidence="2">ubiquitinyl hydrolase 1</fullName>
        <ecNumber evidence="2">3.4.19.12</ecNumber>
    </recommendedName>
</protein>
<feature type="region of interest" description="Disordered" evidence="8">
    <location>
        <begin position="94"/>
        <end position="142"/>
    </location>
</feature>
<dbReference type="GO" id="GO:0016579">
    <property type="term" value="P:protein deubiquitination"/>
    <property type="evidence" value="ECO:0007669"/>
    <property type="project" value="InterPro"/>
</dbReference>
<keyword evidence="6" id="KW-0788">Thiol protease</keyword>
<dbReference type="Gene3D" id="3.90.70.10">
    <property type="entry name" value="Cysteine proteinases"/>
    <property type="match status" value="1"/>
</dbReference>
<reference evidence="10 11" key="1">
    <citation type="journal article" date="2017" name="Nat. Ecol. Evol.">
        <title>Scallop genome provides insights into evolution of bilaterian karyotype and development.</title>
        <authorList>
            <person name="Wang S."/>
            <person name="Zhang J."/>
            <person name="Jiao W."/>
            <person name="Li J."/>
            <person name="Xun X."/>
            <person name="Sun Y."/>
            <person name="Guo X."/>
            <person name="Huan P."/>
            <person name="Dong B."/>
            <person name="Zhang L."/>
            <person name="Hu X."/>
            <person name="Sun X."/>
            <person name="Wang J."/>
            <person name="Zhao C."/>
            <person name="Wang Y."/>
            <person name="Wang D."/>
            <person name="Huang X."/>
            <person name="Wang R."/>
            <person name="Lv J."/>
            <person name="Li Y."/>
            <person name="Zhang Z."/>
            <person name="Liu B."/>
            <person name="Lu W."/>
            <person name="Hui Y."/>
            <person name="Liang J."/>
            <person name="Zhou Z."/>
            <person name="Hou R."/>
            <person name="Li X."/>
            <person name="Liu Y."/>
            <person name="Li H."/>
            <person name="Ning X."/>
            <person name="Lin Y."/>
            <person name="Zhao L."/>
            <person name="Xing Q."/>
            <person name="Dou J."/>
            <person name="Li Y."/>
            <person name="Mao J."/>
            <person name="Guo H."/>
            <person name="Dou H."/>
            <person name="Li T."/>
            <person name="Mu C."/>
            <person name="Jiang W."/>
            <person name="Fu Q."/>
            <person name="Fu X."/>
            <person name="Miao Y."/>
            <person name="Liu J."/>
            <person name="Yu Q."/>
            <person name="Li R."/>
            <person name="Liao H."/>
            <person name="Li X."/>
            <person name="Kong Y."/>
            <person name="Jiang Z."/>
            <person name="Chourrout D."/>
            <person name="Li R."/>
            <person name="Bao Z."/>
        </authorList>
    </citation>
    <scope>NUCLEOTIDE SEQUENCE [LARGE SCALE GENOMIC DNA]</scope>
    <source>
        <strain evidence="10 11">PY_sf001</strain>
    </source>
</reference>
<evidence type="ECO:0000256" key="2">
    <source>
        <dbReference type="ARBA" id="ARBA00012759"/>
    </source>
</evidence>
<comment type="caution">
    <text evidence="10">The sequence shown here is derived from an EMBL/GenBank/DDBJ whole genome shotgun (WGS) entry which is preliminary data.</text>
</comment>
<feature type="compositionally biased region" description="Basic and acidic residues" evidence="8">
    <location>
        <begin position="104"/>
        <end position="115"/>
    </location>
</feature>
<dbReference type="Pfam" id="PF00443">
    <property type="entry name" value="UCH"/>
    <property type="match status" value="1"/>
</dbReference>
<dbReference type="EC" id="3.4.19.12" evidence="2"/>
<dbReference type="PROSITE" id="PS50235">
    <property type="entry name" value="USP_3"/>
    <property type="match status" value="1"/>
</dbReference>
<dbReference type="InterPro" id="IPR018200">
    <property type="entry name" value="USP_CS"/>
</dbReference>
<dbReference type="CDD" id="cd20485">
    <property type="entry name" value="USP25_USP28_C-like"/>
    <property type="match status" value="1"/>
</dbReference>
<dbReference type="PANTHER" id="PTHR43982:SF6">
    <property type="entry name" value="UBIQUITIN CARBOXYL-TERMINAL HYDROLASE 2-RELATED"/>
    <property type="match status" value="1"/>
</dbReference>
<keyword evidence="7" id="KW-0175">Coiled coil</keyword>
<gene>
    <name evidence="10" type="ORF">KP79_PYT02001</name>
</gene>
<dbReference type="CDD" id="cd02665">
    <property type="entry name" value="Peptidase_C19I"/>
    <property type="match status" value="1"/>
</dbReference>
<feature type="region of interest" description="Disordered" evidence="8">
    <location>
        <begin position="328"/>
        <end position="348"/>
    </location>
</feature>
<feature type="compositionally biased region" description="Polar residues" evidence="8">
    <location>
        <begin position="539"/>
        <end position="553"/>
    </location>
</feature>
<feature type="compositionally biased region" description="Low complexity" evidence="8">
    <location>
        <begin position="116"/>
        <end position="130"/>
    </location>
</feature>
<accession>A0A210Q2G0</accession>
<organism evidence="10 11">
    <name type="scientific">Mizuhopecten yessoensis</name>
    <name type="common">Japanese scallop</name>
    <name type="synonym">Patinopecten yessoensis</name>
    <dbReference type="NCBI Taxonomy" id="6573"/>
    <lineage>
        <taxon>Eukaryota</taxon>
        <taxon>Metazoa</taxon>
        <taxon>Spiralia</taxon>
        <taxon>Lophotrochozoa</taxon>
        <taxon>Mollusca</taxon>
        <taxon>Bivalvia</taxon>
        <taxon>Autobranchia</taxon>
        <taxon>Pteriomorphia</taxon>
        <taxon>Pectinida</taxon>
        <taxon>Pectinoidea</taxon>
        <taxon>Pectinidae</taxon>
        <taxon>Mizuhopecten</taxon>
    </lineage>
</organism>
<evidence type="ECO:0000259" key="9">
    <source>
        <dbReference type="PROSITE" id="PS50235"/>
    </source>
</evidence>
<dbReference type="GO" id="GO:0043161">
    <property type="term" value="P:proteasome-mediated ubiquitin-dependent protein catabolic process"/>
    <property type="evidence" value="ECO:0007669"/>
    <property type="project" value="InterPro"/>
</dbReference>
<evidence type="ECO:0000256" key="5">
    <source>
        <dbReference type="ARBA" id="ARBA00022801"/>
    </source>
</evidence>
<evidence type="ECO:0000313" key="11">
    <source>
        <dbReference type="Proteomes" id="UP000242188"/>
    </source>
</evidence>
<dbReference type="Gene3D" id="1.10.8.10">
    <property type="entry name" value="DNA helicase RuvA subunit, C-terminal domain"/>
    <property type="match status" value="1"/>
</dbReference>
<keyword evidence="4" id="KW-0833">Ubl conjugation pathway</keyword>
<dbReference type="InterPro" id="IPR001394">
    <property type="entry name" value="Peptidase_C19_UCH"/>
</dbReference>
<evidence type="ECO:0000256" key="3">
    <source>
        <dbReference type="ARBA" id="ARBA00022670"/>
    </source>
</evidence>
<feature type="domain" description="USP" evidence="9">
    <location>
        <begin position="213"/>
        <end position="702"/>
    </location>
</feature>
<keyword evidence="11" id="KW-1185">Reference proteome</keyword>
<name>A0A210Q2G0_MIZYE</name>
<dbReference type="GO" id="GO:0061136">
    <property type="term" value="P:regulation of proteasomal protein catabolic process"/>
    <property type="evidence" value="ECO:0007669"/>
    <property type="project" value="TreeGrafter"/>
</dbReference>
<keyword evidence="5 10" id="KW-0378">Hydrolase</keyword>
<dbReference type="PROSITE" id="PS00973">
    <property type="entry name" value="USP_2"/>
    <property type="match status" value="1"/>
</dbReference>
<dbReference type="GO" id="GO:0004843">
    <property type="term" value="F:cysteine-type deubiquitinase activity"/>
    <property type="evidence" value="ECO:0007669"/>
    <property type="project" value="UniProtKB-EC"/>
</dbReference>
<dbReference type="AlphaFoldDB" id="A0A210Q2G0"/>
<dbReference type="EMBL" id="NEDP02005210">
    <property type="protein sequence ID" value="OWF42859.1"/>
    <property type="molecule type" value="Genomic_DNA"/>
</dbReference>
<comment type="catalytic activity">
    <reaction evidence="1">
        <text>Thiol-dependent hydrolysis of ester, thioester, amide, peptide and isopeptide bonds formed by the C-terminal Gly of ubiquitin (a 76-residue protein attached to proteins as an intracellular targeting signal).</text>
        <dbReference type="EC" id="3.4.19.12"/>
    </reaction>
</comment>
<feature type="coiled-coil region" evidence="7">
    <location>
        <begin position="601"/>
        <end position="628"/>
    </location>
</feature>
<keyword evidence="3" id="KW-0645">Protease</keyword>
<dbReference type="STRING" id="6573.A0A210Q2G0"/>
<dbReference type="PANTHER" id="PTHR43982">
    <property type="entry name" value="UBIQUITIN CARBOXYL-TERMINAL HYDROLASE"/>
    <property type="match status" value="1"/>
</dbReference>
<sequence>MTVEQPALHQRCHTQPKSAEENYVYAQIKEITGIDDERVIRRAITACQDRDGKYEIENVVTMLLGDDFVNPALKKKSGVTAVPSIVVQEDAATDLKSGTTTVDARPRSTPADRETTTQGTQEAGTQGATARKSDLTNENASGSDQLQKAIVASLQDTQGILGGQVSREEQDISRVLEQSLAESKAGTKRKRGDIWFVDPLNPHERKRQEECPVGLKNVGNTCWFSAVIQSLFHIRRFRHLVLNFHSPNESSQGNGAESRNLRFMTELRYLFGLMIGSHKKYVDPSKAVEILKEAFSSSPSSSGVGESQQDVSEFQHKLLEWLEDAFKADTSCPSSPEQKDSAEGDTNMKKMKNPMVELFYGQYRAEGTNEGKGFSNDETFGQFPLQVNGFRDVHESLEAATAPGVIETISSNTTQTSGQELWFTRLPPVLTFELSRFQFNQQLGRPEKIHNKIEFPQVIYMDRYMCCNKIETRHRREQVKKLREELSILNTKLNKFNHYGSGSKKVPLQDVLSYALEFAQSKPDHISSLPQDVEMESPKPQSDMSMATESSPVKSPGTDVTMTPATPPRPHRTAGVTSSPAPRHITDGELQVLQDCLHRWRTEVEQDVRELQDNINILEDNVNRMYSDEAMQRYPYQLHAVLVHEGQAASGHYWAYIYNTAKDRWLKFNDITVSEASWDELAKESVGGYHNASAYCLMYVDKSQLQQTDLVDIELVGKDLDSLPKDLKESVILDNKKFEEEILDWDSEQARKAAGESVAAAEHKPGASTSTVATQTATVFYPAVHASLSVGDTAEAVASVVDHESFSAKDPEPALVRVIESELKRVEQVVRSLHSKLPMEDPRLQHPVVYLTACRADKRVCHRIMCEQVAYCGLLDTEERYKALKNTALRIDNMSDKSDRDQSLLWHEKYDKFRKLVYWFVQGVRYYNEENYEKAMSYFLHIYEHNQKLLSEFGPEGGLSKKLVSYYRRHCMLKLNNMMAARFQDQDDVTDTLHVMNTQMLPCLQPMTHSSSQEDMSAMEVVREKWCAFLGQEIGARKIEKLQDFMSKLFDPPSETRPPALQTVQMQDLRDLYRQYVNVIDSAVNSGSVEKALECQ</sequence>
<dbReference type="GO" id="GO:0070628">
    <property type="term" value="F:proteasome binding"/>
    <property type="evidence" value="ECO:0007669"/>
    <property type="project" value="TreeGrafter"/>
</dbReference>
<evidence type="ECO:0000256" key="8">
    <source>
        <dbReference type="SAM" id="MobiDB-lite"/>
    </source>
</evidence>
<feature type="compositionally biased region" description="Basic and acidic residues" evidence="8">
    <location>
        <begin position="337"/>
        <end position="348"/>
    </location>
</feature>